<dbReference type="OrthoDB" id="9804790at2"/>
<gene>
    <name evidence="2" type="ORF">SAMN02744040_00690</name>
</gene>
<dbReference type="Pfam" id="PF00248">
    <property type="entry name" value="Aldo_ket_red"/>
    <property type="match status" value="1"/>
</dbReference>
<dbReference type="CDD" id="cd19100">
    <property type="entry name" value="AKR_unchar"/>
    <property type="match status" value="1"/>
</dbReference>
<dbReference type="SUPFAM" id="SSF51430">
    <property type="entry name" value="NAD(P)-linked oxidoreductase"/>
    <property type="match status" value="1"/>
</dbReference>
<dbReference type="SUPFAM" id="SSF54862">
    <property type="entry name" value="4Fe-4S ferredoxins"/>
    <property type="match status" value="1"/>
</dbReference>
<dbReference type="EMBL" id="FQXH01000007">
    <property type="protein sequence ID" value="SHH06938.1"/>
    <property type="molecule type" value="Genomic_DNA"/>
</dbReference>
<evidence type="ECO:0000313" key="2">
    <source>
        <dbReference type="EMBL" id="SHH06938.1"/>
    </source>
</evidence>
<dbReference type="AlphaFoldDB" id="A0A1M5PYU2"/>
<protein>
    <submittedName>
        <fullName evidence="2">Predicted oxidoreductase</fullName>
    </submittedName>
</protein>
<dbReference type="Gene3D" id="3.20.20.100">
    <property type="entry name" value="NADP-dependent oxidoreductase domain"/>
    <property type="match status" value="1"/>
</dbReference>
<dbReference type="PANTHER" id="PTHR43312:SF1">
    <property type="entry name" value="NADP-DEPENDENT OXIDOREDUCTASE DOMAIN-CONTAINING PROTEIN"/>
    <property type="match status" value="1"/>
</dbReference>
<evidence type="ECO:0000259" key="1">
    <source>
        <dbReference type="PROSITE" id="PS51379"/>
    </source>
</evidence>
<dbReference type="RefSeq" id="WP_072723671.1">
    <property type="nucleotide sequence ID" value="NZ_FQXH01000007.1"/>
</dbReference>
<dbReference type="InterPro" id="IPR036812">
    <property type="entry name" value="NAD(P)_OxRdtase_dom_sf"/>
</dbReference>
<feature type="domain" description="4Fe-4S ferredoxin-type" evidence="1">
    <location>
        <begin position="260"/>
        <end position="288"/>
    </location>
</feature>
<dbReference type="InterPro" id="IPR053135">
    <property type="entry name" value="AKR2_Oxidoreductase"/>
</dbReference>
<dbReference type="PANTHER" id="PTHR43312">
    <property type="entry name" value="D-THREO-ALDOSE 1-DEHYDROGENASE"/>
    <property type="match status" value="1"/>
</dbReference>
<name>A0A1M5PYU2_9FIRM</name>
<feature type="domain" description="4Fe-4S ferredoxin-type" evidence="1">
    <location>
        <begin position="289"/>
        <end position="316"/>
    </location>
</feature>
<dbReference type="PRINTS" id="PR00069">
    <property type="entry name" value="ALDKETRDTASE"/>
</dbReference>
<accession>A0A1M5PYU2</accession>
<keyword evidence="3" id="KW-1185">Reference proteome</keyword>
<dbReference type="InterPro" id="IPR017896">
    <property type="entry name" value="4Fe4S_Fe-S-bd"/>
</dbReference>
<dbReference type="GO" id="GO:0016491">
    <property type="term" value="F:oxidoreductase activity"/>
    <property type="evidence" value="ECO:0007669"/>
    <property type="project" value="InterPro"/>
</dbReference>
<dbReference type="Proteomes" id="UP000242520">
    <property type="component" value="Unassembled WGS sequence"/>
</dbReference>
<dbReference type="Gene3D" id="3.30.70.20">
    <property type="match status" value="1"/>
</dbReference>
<dbReference type="InterPro" id="IPR023210">
    <property type="entry name" value="NADP_OxRdtase_dom"/>
</dbReference>
<sequence>MEYNVLGKTGFKVSKMCFGALTIGPLQKNFNPKYGASIILEAFESGVNFIDTAELYGTYAHINEVFKFYQRDKIILITKSYSYSKETAKESLEKALREMNTDYIDGFLLHEQESEHTLRGHYEALEYFIKMKEKGYIRAVGISTHTISAVKAASKINEIDIIHPIVNKAGIGIYDGNIEQMLEAIREAKKNNIGIYAMKPLGGGNLIHSYDEALDYVLNLKEIDSIAIGMQSKEEVKANILKFEGKKIPDEIKEKLNNKKRELHIANWCEGCGSCVSKCTHKALSIVNNKAVVDKDKCVLCGYCSKYCKDFCIKVI</sequence>
<organism evidence="2 3">
    <name type="scientific">Tepidibacter thalassicus DSM 15285</name>
    <dbReference type="NCBI Taxonomy" id="1123350"/>
    <lineage>
        <taxon>Bacteria</taxon>
        <taxon>Bacillati</taxon>
        <taxon>Bacillota</taxon>
        <taxon>Clostridia</taxon>
        <taxon>Peptostreptococcales</taxon>
        <taxon>Peptostreptococcaceae</taxon>
        <taxon>Tepidibacter</taxon>
    </lineage>
</organism>
<reference evidence="3" key="1">
    <citation type="submission" date="2016-11" db="EMBL/GenBank/DDBJ databases">
        <authorList>
            <person name="Varghese N."/>
            <person name="Submissions S."/>
        </authorList>
    </citation>
    <scope>NUCLEOTIDE SEQUENCE [LARGE SCALE GENOMIC DNA]</scope>
    <source>
        <strain evidence="3">DSM 15285</strain>
    </source>
</reference>
<evidence type="ECO:0000313" key="3">
    <source>
        <dbReference type="Proteomes" id="UP000242520"/>
    </source>
</evidence>
<dbReference type="InterPro" id="IPR020471">
    <property type="entry name" value="AKR"/>
</dbReference>
<dbReference type="PROSITE" id="PS51379">
    <property type="entry name" value="4FE4S_FER_2"/>
    <property type="match status" value="2"/>
</dbReference>
<dbReference type="STRING" id="1123350.SAMN02744040_00690"/>
<proteinExistence type="predicted"/>